<keyword evidence="3" id="KW-0633">Potassium transport</keyword>
<dbReference type="EMBL" id="PTJD01000001">
    <property type="protein sequence ID" value="PPK98372.1"/>
    <property type="molecule type" value="Genomic_DNA"/>
</dbReference>
<dbReference type="Gene3D" id="3.40.50.720">
    <property type="entry name" value="NAD(P)-binding Rossmann-like Domain"/>
    <property type="match status" value="1"/>
</dbReference>
<evidence type="ECO:0000256" key="5">
    <source>
        <dbReference type="ARBA" id="ARBA00023027"/>
    </source>
</evidence>
<comment type="caution">
    <text evidence="9">The sequence shown here is derived from an EMBL/GenBank/DDBJ whole genome shotgun (WGS) entry which is preliminary data.</text>
</comment>
<dbReference type="AlphaFoldDB" id="A0A2S6IVI0"/>
<dbReference type="PROSITE" id="PS51201">
    <property type="entry name" value="RCK_N"/>
    <property type="match status" value="1"/>
</dbReference>
<gene>
    <name evidence="9" type="ORF">CLV92_10167</name>
</gene>
<dbReference type="InterPro" id="IPR006036">
    <property type="entry name" value="K_uptake_TrkA"/>
</dbReference>
<evidence type="ECO:0000259" key="7">
    <source>
        <dbReference type="PROSITE" id="PS51201"/>
    </source>
</evidence>
<dbReference type="OrthoDB" id="9775180at2"/>
<evidence type="ECO:0000256" key="3">
    <source>
        <dbReference type="ARBA" id="ARBA00022538"/>
    </source>
</evidence>
<dbReference type="PROSITE" id="PS51202">
    <property type="entry name" value="RCK_C"/>
    <property type="match status" value="1"/>
</dbReference>
<accession>A0A2S6IVI0</accession>
<keyword evidence="6" id="KW-0406">Ion transport</keyword>
<evidence type="ECO:0000313" key="10">
    <source>
        <dbReference type="Proteomes" id="UP000239485"/>
    </source>
</evidence>
<evidence type="ECO:0000256" key="6">
    <source>
        <dbReference type="ARBA" id="ARBA00023065"/>
    </source>
</evidence>
<dbReference type="Pfam" id="PF02254">
    <property type="entry name" value="TrkA_N"/>
    <property type="match status" value="1"/>
</dbReference>
<dbReference type="PANTHER" id="PTHR43833">
    <property type="entry name" value="POTASSIUM CHANNEL PROTEIN 2-RELATED-RELATED"/>
    <property type="match status" value="1"/>
</dbReference>
<keyword evidence="10" id="KW-1185">Reference proteome</keyword>
<keyword evidence="2" id="KW-0813">Transport</keyword>
<dbReference type="SUPFAM" id="SSF51735">
    <property type="entry name" value="NAD(P)-binding Rossmann-fold domains"/>
    <property type="match status" value="1"/>
</dbReference>
<dbReference type="Gene3D" id="3.30.70.1450">
    <property type="entry name" value="Regulator of K+ conductance, C-terminal domain"/>
    <property type="match status" value="1"/>
</dbReference>
<dbReference type="PRINTS" id="PR00335">
    <property type="entry name" value="KUPTAKETRKA"/>
</dbReference>
<evidence type="ECO:0000259" key="8">
    <source>
        <dbReference type="PROSITE" id="PS51202"/>
    </source>
</evidence>
<sequence length="223" mass="23928">MRVVIAGAGIVGRSIARELLANGHRVLLVDRSPAAMKIASVPDAQWLLADACEISSLDEARAAECDVVVAATGDDKANLVVSLLAKTEYGVPRTVARVNNPKNEWLFDEAWGVDVAVSTPRLMTALVEEAVSVGELVRLFTFQQSRTTMSEFTIDEGSPVLGYTVGQVHFPHDTVLLAIVRKDRPTAPSADDVLEAGDHLLFLSSPESEPELQSLLAPARDGD</sequence>
<dbReference type="InterPro" id="IPR003148">
    <property type="entry name" value="RCK_N"/>
</dbReference>
<dbReference type="Proteomes" id="UP000239485">
    <property type="component" value="Unassembled WGS sequence"/>
</dbReference>
<dbReference type="GO" id="GO:0005886">
    <property type="term" value="C:plasma membrane"/>
    <property type="evidence" value="ECO:0007669"/>
    <property type="project" value="InterPro"/>
</dbReference>
<evidence type="ECO:0000256" key="2">
    <source>
        <dbReference type="ARBA" id="ARBA00022448"/>
    </source>
</evidence>
<evidence type="ECO:0000256" key="4">
    <source>
        <dbReference type="ARBA" id="ARBA00022958"/>
    </source>
</evidence>
<evidence type="ECO:0000256" key="1">
    <source>
        <dbReference type="ARBA" id="ARBA00017378"/>
    </source>
</evidence>
<dbReference type="InterPro" id="IPR036721">
    <property type="entry name" value="RCK_C_sf"/>
</dbReference>
<proteinExistence type="predicted"/>
<evidence type="ECO:0000313" key="9">
    <source>
        <dbReference type="EMBL" id="PPK98372.1"/>
    </source>
</evidence>
<dbReference type="GO" id="GO:0015079">
    <property type="term" value="F:potassium ion transmembrane transporter activity"/>
    <property type="evidence" value="ECO:0007669"/>
    <property type="project" value="InterPro"/>
</dbReference>
<dbReference type="Pfam" id="PF02080">
    <property type="entry name" value="TrkA_C"/>
    <property type="match status" value="1"/>
</dbReference>
<keyword evidence="4" id="KW-0630">Potassium</keyword>
<keyword evidence="5" id="KW-0520">NAD</keyword>
<reference evidence="9 10" key="1">
    <citation type="submission" date="2018-02" db="EMBL/GenBank/DDBJ databases">
        <title>Genomic Encyclopedia of Archaeal and Bacterial Type Strains, Phase II (KMG-II): from individual species to whole genera.</title>
        <authorList>
            <person name="Goeker M."/>
        </authorList>
    </citation>
    <scope>NUCLEOTIDE SEQUENCE [LARGE SCALE GENOMIC DNA]</scope>
    <source>
        <strain evidence="9 10">DSM 22857</strain>
    </source>
</reference>
<protein>
    <recommendedName>
        <fullName evidence="1">Trk system potassium uptake protein TrkA</fullName>
    </recommendedName>
</protein>
<name>A0A2S6IVI0_9ACTN</name>
<dbReference type="InterPro" id="IPR006037">
    <property type="entry name" value="RCK_C"/>
</dbReference>
<dbReference type="InterPro" id="IPR036291">
    <property type="entry name" value="NAD(P)-bd_dom_sf"/>
</dbReference>
<dbReference type="InterPro" id="IPR050721">
    <property type="entry name" value="Trk_Ktr_HKT_K-transport"/>
</dbReference>
<dbReference type="SUPFAM" id="SSF116726">
    <property type="entry name" value="TrkA C-terminal domain-like"/>
    <property type="match status" value="1"/>
</dbReference>
<dbReference type="PANTHER" id="PTHR43833:SF5">
    <property type="entry name" value="TRK SYSTEM POTASSIUM UPTAKE PROTEIN TRKA"/>
    <property type="match status" value="1"/>
</dbReference>
<feature type="domain" description="RCK C-terminal" evidence="8">
    <location>
        <begin position="137"/>
        <end position="218"/>
    </location>
</feature>
<dbReference type="RefSeq" id="WP_104430812.1">
    <property type="nucleotide sequence ID" value="NZ_PTJD01000001.1"/>
</dbReference>
<feature type="domain" description="RCK N-terminal" evidence="7">
    <location>
        <begin position="1"/>
        <end position="117"/>
    </location>
</feature>
<organism evidence="9 10">
    <name type="scientific">Kineococcus xinjiangensis</name>
    <dbReference type="NCBI Taxonomy" id="512762"/>
    <lineage>
        <taxon>Bacteria</taxon>
        <taxon>Bacillati</taxon>
        <taxon>Actinomycetota</taxon>
        <taxon>Actinomycetes</taxon>
        <taxon>Kineosporiales</taxon>
        <taxon>Kineosporiaceae</taxon>
        <taxon>Kineococcus</taxon>
    </lineage>
</organism>